<evidence type="ECO:0000256" key="1">
    <source>
        <dbReference type="SAM" id="MobiDB-lite"/>
    </source>
</evidence>
<dbReference type="EMBL" id="BQNB010016202">
    <property type="protein sequence ID" value="GJT49028.1"/>
    <property type="molecule type" value="Genomic_DNA"/>
</dbReference>
<organism evidence="2 3">
    <name type="scientific">Tanacetum coccineum</name>
    <dbReference type="NCBI Taxonomy" id="301880"/>
    <lineage>
        <taxon>Eukaryota</taxon>
        <taxon>Viridiplantae</taxon>
        <taxon>Streptophyta</taxon>
        <taxon>Embryophyta</taxon>
        <taxon>Tracheophyta</taxon>
        <taxon>Spermatophyta</taxon>
        <taxon>Magnoliopsida</taxon>
        <taxon>eudicotyledons</taxon>
        <taxon>Gunneridae</taxon>
        <taxon>Pentapetalae</taxon>
        <taxon>asterids</taxon>
        <taxon>campanulids</taxon>
        <taxon>Asterales</taxon>
        <taxon>Asteraceae</taxon>
        <taxon>Asteroideae</taxon>
        <taxon>Anthemideae</taxon>
        <taxon>Anthemidinae</taxon>
        <taxon>Tanacetum</taxon>
    </lineage>
</organism>
<protein>
    <submittedName>
        <fullName evidence="2">Uncharacterized protein</fullName>
    </submittedName>
</protein>
<feature type="region of interest" description="Disordered" evidence="1">
    <location>
        <begin position="135"/>
        <end position="154"/>
    </location>
</feature>
<gene>
    <name evidence="2" type="ORF">Tco_0975185</name>
</gene>
<proteinExistence type="predicted"/>
<reference evidence="2" key="1">
    <citation type="journal article" date="2022" name="Int. J. Mol. Sci.">
        <title>Draft Genome of Tanacetum Coccineum: Genomic Comparison of Closely Related Tanacetum-Family Plants.</title>
        <authorList>
            <person name="Yamashiro T."/>
            <person name="Shiraishi A."/>
            <person name="Nakayama K."/>
            <person name="Satake H."/>
        </authorList>
    </citation>
    <scope>NUCLEOTIDE SEQUENCE</scope>
</reference>
<dbReference type="Proteomes" id="UP001151760">
    <property type="component" value="Unassembled WGS sequence"/>
</dbReference>
<evidence type="ECO:0000313" key="3">
    <source>
        <dbReference type="Proteomes" id="UP001151760"/>
    </source>
</evidence>
<reference evidence="2" key="2">
    <citation type="submission" date="2022-01" db="EMBL/GenBank/DDBJ databases">
        <authorList>
            <person name="Yamashiro T."/>
            <person name="Shiraishi A."/>
            <person name="Satake H."/>
            <person name="Nakayama K."/>
        </authorList>
    </citation>
    <scope>NUCLEOTIDE SEQUENCE</scope>
</reference>
<evidence type="ECO:0000313" key="2">
    <source>
        <dbReference type="EMBL" id="GJT49028.1"/>
    </source>
</evidence>
<comment type="caution">
    <text evidence="2">The sequence shown here is derived from an EMBL/GenBank/DDBJ whole genome shotgun (WGS) entry which is preliminary data.</text>
</comment>
<name>A0ABQ5EDZ3_9ASTR</name>
<feature type="compositionally biased region" description="Pro residues" evidence="1">
    <location>
        <begin position="144"/>
        <end position="154"/>
    </location>
</feature>
<sequence>MTMMKNSIDLEQSTMKAKLMREFMHGKNSKDDAKKVELPPTSSSLSISSGFGAQFLKLSSYTSLVSMVKDTTNIEINSLLDIQIQSEVPHIQSPPVLTVPVLVISEPLVLTPIPETPSVALATTLLPPPSISTITHINTQTTRPPMPAPPNYNR</sequence>
<keyword evidence="3" id="KW-1185">Reference proteome</keyword>
<accession>A0ABQ5EDZ3</accession>